<dbReference type="Proteomes" id="UP000542342">
    <property type="component" value="Unassembled WGS sequence"/>
</dbReference>
<keyword evidence="1" id="KW-0808">Transferase</keyword>
<dbReference type="GO" id="GO:0016301">
    <property type="term" value="F:kinase activity"/>
    <property type="evidence" value="ECO:0007669"/>
    <property type="project" value="UniProtKB-KW"/>
</dbReference>
<name>A0A7V8VE11_9BACT</name>
<dbReference type="Gene3D" id="3.40.50.300">
    <property type="entry name" value="P-loop containing nucleotide triphosphate hydrolases"/>
    <property type="match status" value="1"/>
</dbReference>
<accession>A0A7V8VE11</accession>
<comment type="caution">
    <text evidence="1">The sequence shown here is derived from an EMBL/GenBank/DDBJ whole genome shotgun (WGS) entry which is preliminary data.</text>
</comment>
<dbReference type="EMBL" id="JACEFB010000005">
    <property type="protein sequence ID" value="MBA2226324.1"/>
    <property type="molecule type" value="Genomic_DNA"/>
</dbReference>
<reference evidence="1 2" key="1">
    <citation type="submission" date="2020-07" db="EMBL/GenBank/DDBJ databases">
        <title>Thermogemmata thermophila gen. nov., sp. nov., a novel moderate thermophilic planctomycete from a Kamchatka hot spring.</title>
        <authorList>
            <person name="Elcheninov A.G."/>
            <person name="Podosokorskaya O.A."/>
            <person name="Kovaleva O.L."/>
            <person name="Novikov A."/>
            <person name="Bonch-Osmolovskaya E.A."/>
            <person name="Toshchakov S.V."/>
            <person name="Kublanov I.V."/>
        </authorList>
    </citation>
    <scope>NUCLEOTIDE SEQUENCE [LARGE SCALE GENOMIC DNA]</scope>
    <source>
        <strain evidence="1 2">2918</strain>
    </source>
</reference>
<dbReference type="InterPro" id="IPR027417">
    <property type="entry name" value="P-loop_NTPase"/>
</dbReference>
<evidence type="ECO:0000313" key="1">
    <source>
        <dbReference type="EMBL" id="MBA2226324.1"/>
    </source>
</evidence>
<dbReference type="Pfam" id="PF13189">
    <property type="entry name" value="Cytidylate_kin2"/>
    <property type="match status" value="1"/>
</dbReference>
<dbReference type="AlphaFoldDB" id="A0A7V8VE11"/>
<gene>
    <name evidence="1" type="ORF">H0921_09150</name>
</gene>
<evidence type="ECO:0000313" key="2">
    <source>
        <dbReference type="Proteomes" id="UP000542342"/>
    </source>
</evidence>
<proteinExistence type="predicted"/>
<dbReference type="RefSeq" id="WP_194537761.1">
    <property type="nucleotide sequence ID" value="NZ_JACEFB010000005.1"/>
</dbReference>
<keyword evidence="1" id="KW-0418">Kinase</keyword>
<keyword evidence="2" id="KW-1185">Reference proteome</keyword>
<organism evidence="1 2">
    <name type="scientific">Thermogemmata fonticola</name>
    <dbReference type="NCBI Taxonomy" id="2755323"/>
    <lineage>
        <taxon>Bacteria</taxon>
        <taxon>Pseudomonadati</taxon>
        <taxon>Planctomycetota</taxon>
        <taxon>Planctomycetia</taxon>
        <taxon>Gemmatales</taxon>
        <taxon>Gemmataceae</taxon>
        <taxon>Thermogemmata</taxon>
    </lineage>
</organism>
<sequence>MNPKDVVYESPLHGYQGDRVPQAQKVLPAGLTLCISREAGARGGTIARKVGDLLGWQVFAQDSIDYLLQQENARQQLETELSISSQDWLAEQRKRLEGQRWPSEDAKTLVDLLLVIAARGEAVIVGRGAGFLLPPQSTIHVRIVAPFPDRVAWLAQLLRLTQQQAEEEVQARDRRRARFLSQVFGQEAADPTRYDAVLNSSRLGVEACAQILGWMVRTRQALTAWASDREALLPDSGLWERPS</sequence>
<protein>
    <submittedName>
        <fullName evidence="1">Cytidylate kinase-like family protein</fullName>
    </submittedName>
</protein>